<organism evidence="2 3">
    <name type="scientific">Rousettus aegyptiacus</name>
    <name type="common">Egyptian fruit bat</name>
    <name type="synonym">Pteropus aegyptiacus</name>
    <dbReference type="NCBI Taxonomy" id="9407"/>
    <lineage>
        <taxon>Eukaryota</taxon>
        <taxon>Metazoa</taxon>
        <taxon>Chordata</taxon>
        <taxon>Craniata</taxon>
        <taxon>Vertebrata</taxon>
        <taxon>Euteleostomi</taxon>
        <taxon>Mammalia</taxon>
        <taxon>Eutheria</taxon>
        <taxon>Laurasiatheria</taxon>
        <taxon>Chiroptera</taxon>
        <taxon>Yinpterochiroptera</taxon>
        <taxon>Pteropodoidea</taxon>
        <taxon>Pteropodidae</taxon>
        <taxon>Rousettinae</taxon>
        <taxon>Rousettus</taxon>
    </lineage>
</organism>
<accession>A0A7J8BA20</accession>
<dbReference type="Proteomes" id="UP000593571">
    <property type="component" value="Unassembled WGS sequence"/>
</dbReference>
<feature type="compositionally biased region" description="Basic and acidic residues" evidence="1">
    <location>
        <begin position="120"/>
        <end position="138"/>
    </location>
</feature>
<gene>
    <name evidence="2" type="ORF">HJG63_009924</name>
</gene>
<evidence type="ECO:0000313" key="2">
    <source>
        <dbReference type="EMBL" id="KAF6395361.1"/>
    </source>
</evidence>
<protein>
    <submittedName>
        <fullName evidence="2">Uncharacterized protein</fullName>
    </submittedName>
</protein>
<evidence type="ECO:0000256" key="1">
    <source>
        <dbReference type="SAM" id="MobiDB-lite"/>
    </source>
</evidence>
<keyword evidence="3" id="KW-1185">Reference proteome</keyword>
<feature type="region of interest" description="Disordered" evidence="1">
    <location>
        <begin position="50"/>
        <end position="138"/>
    </location>
</feature>
<reference evidence="2 3" key="1">
    <citation type="journal article" date="2020" name="Nature">
        <title>Six reference-quality genomes reveal evolution of bat adaptations.</title>
        <authorList>
            <person name="Jebb D."/>
            <person name="Huang Z."/>
            <person name="Pippel M."/>
            <person name="Hughes G.M."/>
            <person name="Lavrichenko K."/>
            <person name="Devanna P."/>
            <person name="Winkler S."/>
            <person name="Jermiin L.S."/>
            <person name="Skirmuntt E.C."/>
            <person name="Katzourakis A."/>
            <person name="Burkitt-Gray L."/>
            <person name="Ray D.A."/>
            <person name="Sullivan K.A.M."/>
            <person name="Roscito J.G."/>
            <person name="Kirilenko B.M."/>
            <person name="Davalos L.M."/>
            <person name="Corthals A.P."/>
            <person name="Power M.L."/>
            <person name="Jones G."/>
            <person name="Ransome R.D."/>
            <person name="Dechmann D.K.N."/>
            <person name="Locatelli A.G."/>
            <person name="Puechmaille S.J."/>
            <person name="Fedrigo O."/>
            <person name="Jarvis E.D."/>
            <person name="Hiller M."/>
            <person name="Vernes S.C."/>
            <person name="Myers E.W."/>
            <person name="Teeling E.C."/>
        </authorList>
    </citation>
    <scope>NUCLEOTIDE SEQUENCE [LARGE SCALE GENOMIC DNA]</scope>
    <source>
        <strain evidence="2">MRouAeg1</strain>
        <tissue evidence="2">Muscle</tissue>
    </source>
</reference>
<name>A0A7J8BA20_ROUAE</name>
<evidence type="ECO:0000313" key="3">
    <source>
        <dbReference type="Proteomes" id="UP000593571"/>
    </source>
</evidence>
<dbReference type="EMBL" id="JACASE010000018">
    <property type="protein sequence ID" value="KAF6395361.1"/>
    <property type="molecule type" value="Genomic_DNA"/>
</dbReference>
<proteinExistence type="predicted"/>
<dbReference type="AlphaFoldDB" id="A0A7J8BA20"/>
<sequence length="138" mass="15949">MNQIFSEYPLRLVPYSYRFAPRCERTFLLERGRYLFGEVVGGFFGVEGKPESGLETEGHSPVPLKKAKRRKERAEMKAGKRSGLSHVARHTTHRDNAKRQRCVQFRGARKRLRTAFTGGPRDERGRTEARSRERITGK</sequence>
<comment type="caution">
    <text evidence="2">The sequence shown here is derived from an EMBL/GenBank/DDBJ whole genome shotgun (WGS) entry which is preliminary data.</text>
</comment>